<accession>A0A323UGL3</accession>
<dbReference type="SMART" id="SM00318">
    <property type="entry name" value="SNc"/>
    <property type="match status" value="1"/>
</dbReference>
<gene>
    <name evidence="2" type="ORF">DNX69_17395</name>
</gene>
<dbReference type="SUPFAM" id="SSF50199">
    <property type="entry name" value="Staphylococcal nuclease"/>
    <property type="match status" value="1"/>
</dbReference>
<dbReference type="EMBL" id="QKQS01000023">
    <property type="protein sequence ID" value="PZA11591.1"/>
    <property type="molecule type" value="Genomic_DNA"/>
</dbReference>
<name>A0A323UGL3_RHOPL</name>
<sequence>MAFRRNRARWVAAICGGAALLTRLDCATAAGCAELPVQGEGVVAAVIDPRTLRLADGAEVRLAGIEPAGERSDAGVALLVALTVGRRVVLHGVDDVPDRYGRQSAFVVIEPEAALVQRRLLTEGRALVGIDRVPADCRKELLAVEAAARAAASGIWVEWGVIKNAANSGDMVSRIGRFTLVEGRVVSVREVGSTVYLNFSGRWTRGFAVTISRRVAAAIETAGLSLKSLTGQRIRVRGWVENRAGPGIVLRDVAQVERAGGD</sequence>
<dbReference type="Gene3D" id="2.40.50.90">
    <property type="match status" value="1"/>
</dbReference>
<organism evidence="2 3">
    <name type="scientific">Rhodopseudomonas palustris</name>
    <dbReference type="NCBI Taxonomy" id="1076"/>
    <lineage>
        <taxon>Bacteria</taxon>
        <taxon>Pseudomonadati</taxon>
        <taxon>Pseudomonadota</taxon>
        <taxon>Alphaproteobacteria</taxon>
        <taxon>Hyphomicrobiales</taxon>
        <taxon>Nitrobacteraceae</taxon>
        <taxon>Rhodopseudomonas</taxon>
    </lineage>
</organism>
<dbReference type="OrthoDB" id="7618306at2"/>
<reference evidence="2 3" key="1">
    <citation type="submission" date="2018-06" db="EMBL/GenBank/DDBJ databases">
        <title>Draft Whole-Genome Sequence of the purple photosynthetic bacterium Rhodospeudomonas palustris XCP.</title>
        <authorList>
            <person name="Rayyan A."/>
            <person name="Meyer T.E."/>
            <person name="Kyndt J.A."/>
        </authorList>
    </citation>
    <scope>NUCLEOTIDE SEQUENCE [LARGE SCALE GENOMIC DNA]</scope>
    <source>
        <strain evidence="2 3">XCP</strain>
    </source>
</reference>
<comment type="caution">
    <text evidence="2">The sequence shown here is derived from an EMBL/GenBank/DDBJ whole genome shotgun (WGS) entry which is preliminary data.</text>
</comment>
<protein>
    <submittedName>
        <fullName evidence="2">Thermonuclease family protein</fullName>
    </submittedName>
</protein>
<evidence type="ECO:0000313" key="3">
    <source>
        <dbReference type="Proteomes" id="UP000248134"/>
    </source>
</evidence>
<dbReference type="Proteomes" id="UP000248134">
    <property type="component" value="Unassembled WGS sequence"/>
</dbReference>
<proteinExistence type="predicted"/>
<dbReference type="InterPro" id="IPR016071">
    <property type="entry name" value="Staphylococal_nuclease_OB-fold"/>
</dbReference>
<evidence type="ECO:0000259" key="1">
    <source>
        <dbReference type="SMART" id="SM00318"/>
    </source>
</evidence>
<dbReference type="Pfam" id="PF00565">
    <property type="entry name" value="SNase"/>
    <property type="match status" value="1"/>
</dbReference>
<dbReference type="AlphaFoldDB" id="A0A323UGL3"/>
<evidence type="ECO:0000313" key="2">
    <source>
        <dbReference type="EMBL" id="PZA11591.1"/>
    </source>
</evidence>
<dbReference type="InterPro" id="IPR035437">
    <property type="entry name" value="SNase_OB-fold_sf"/>
</dbReference>
<feature type="domain" description="TNase-like" evidence="1">
    <location>
        <begin position="37"/>
        <end position="158"/>
    </location>
</feature>